<dbReference type="GO" id="GO:0032259">
    <property type="term" value="P:methylation"/>
    <property type="evidence" value="ECO:0007669"/>
    <property type="project" value="UniProtKB-KW"/>
</dbReference>
<evidence type="ECO:0000256" key="2">
    <source>
        <dbReference type="ARBA" id="ARBA00022692"/>
    </source>
</evidence>
<evidence type="ECO:0000256" key="4">
    <source>
        <dbReference type="ARBA" id="ARBA00023136"/>
    </source>
</evidence>
<feature type="transmembrane region" description="Helical" evidence="5">
    <location>
        <begin position="174"/>
        <end position="194"/>
    </location>
</feature>
<dbReference type="Gene3D" id="1.20.120.1630">
    <property type="match status" value="1"/>
</dbReference>
<dbReference type="EMBL" id="SDAQ01000177">
    <property type="protein sequence ID" value="KAI3531903.1"/>
    <property type="molecule type" value="Genomic_DNA"/>
</dbReference>
<keyword evidence="4 5" id="KW-0472">Membrane</keyword>
<comment type="caution">
    <text evidence="6">The sequence shown here is derived from an EMBL/GenBank/DDBJ whole genome shotgun (WGS) entry which is preliminary data.</text>
</comment>
<protein>
    <recommendedName>
        <fullName evidence="5">Protein-S-isoprenylcysteine O-methyltransferase</fullName>
        <ecNumber evidence="5">2.1.1.100</ecNumber>
    </recommendedName>
</protein>
<dbReference type="GO" id="GO:0005789">
    <property type="term" value="C:endoplasmic reticulum membrane"/>
    <property type="evidence" value="ECO:0007669"/>
    <property type="project" value="UniProtKB-SubCell"/>
</dbReference>
<feature type="transmembrane region" description="Helical" evidence="5">
    <location>
        <begin position="145"/>
        <end position="162"/>
    </location>
</feature>
<keyword evidence="5" id="KW-0256">Endoplasmic reticulum</keyword>
<evidence type="ECO:0000313" key="7">
    <source>
        <dbReference type="Proteomes" id="UP001056436"/>
    </source>
</evidence>
<keyword evidence="2 5" id="KW-0812">Transmembrane</keyword>
<comment type="catalytic activity">
    <reaction evidence="5">
        <text>[protein]-C-terminal S-[(2E,6E)-farnesyl]-L-cysteine + S-adenosyl-L-methionine = [protein]-C-terminal S-[(2E,6E)-farnesyl]-L-cysteine methyl ester + S-adenosyl-L-homocysteine</text>
        <dbReference type="Rhea" id="RHEA:21672"/>
        <dbReference type="Rhea" id="RHEA-COMP:12125"/>
        <dbReference type="Rhea" id="RHEA-COMP:12126"/>
        <dbReference type="ChEBI" id="CHEBI:57856"/>
        <dbReference type="ChEBI" id="CHEBI:59789"/>
        <dbReference type="ChEBI" id="CHEBI:90510"/>
        <dbReference type="ChEBI" id="CHEBI:90511"/>
        <dbReference type="EC" id="2.1.1.100"/>
    </reaction>
</comment>
<gene>
    <name evidence="6" type="ORF">CABS02_14009</name>
</gene>
<evidence type="ECO:0000256" key="5">
    <source>
        <dbReference type="RuleBase" id="RU362022"/>
    </source>
</evidence>
<dbReference type="OrthoDB" id="4816831at2759"/>
<dbReference type="PANTHER" id="PTHR12714:SF9">
    <property type="entry name" value="PROTEIN-S-ISOPRENYLCYSTEINE O-METHYLTRANSFERASE"/>
    <property type="match status" value="1"/>
</dbReference>
<keyword evidence="7" id="KW-1185">Reference proteome</keyword>
<reference evidence="6" key="1">
    <citation type="submission" date="2019-01" db="EMBL/GenBank/DDBJ databases">
        <title>Colletotrichum abscissum LGMF1257.</title>
        <authorList>
            <person name="Baroncelli R."/>
        </authorList>
    </citation>
    <scope>NUCLEOTIDE SEQUENCE</scope>
    <source>
        <strain evidence="6">Ca142</strain>
    </source>
</reference>
<evidence type="ECO:0000256" key="1">
    <source>
        <dbReference type="ARBA" id="ARBA00004141"/>
    </source>
</evidence>
<keyword evidence="5" id="KW-0949">S-adenosyl-L-methionine</keyword>
<dbReference type="AlphaFoldDB" id="A0A9Q0ATW0"/>
<dbReference type="Proteomes" id="UP001056436">
    <property type="component" value="Unassembled WGS sequence"/>
</dbReference>
<comment type="subcellular location">
    <subcellularLocation>
        <location evidence="5">Endoplasmic reticulum membrane</location>
        <topology evidence="5">Multi-pass membrane protein</topology>
    </subcellularLocation>
    <subcellularLocation>
        <location evidence="1">Membrane</location>
        <topology evidence="1">Multi-pass membrane protein</topology>
    </subcellularLocation>
</comment>
<dbReference type="EC" id="2.1.1.100" evidence="5"/>
<feature type="transmembrane region" description="Helical" evidence="5">
    <location>
        <begin position="91"/>
        <end position="111"/>
    </location>
</feature>
<dbReference type="InterPro" id="IPR007269">
    <property type="entry name" value="ICMT_MeTrfase"/>
</dbReference>
<dbReference type="Pfam" id="PF04140">
    <property type="entry name" value="ICMT"/>
    <property type="match status" value="1"/>
</dbReference>
<proteinExistence type="inferred from homology"/>
<comment type="similarity">
    <text evidence="5">Belongs to the class VI-like SAM-binding methyltransferase superfamily. Isoprenylcysteine carboxyl methyltransferase family.</text>
</comment>
<evidence type="ECO:0000313" key="6">
    <source>
        <dbReference type="EMBL" id="KAI3531903.1"/>
    </source>
</evidence>
<keyword evidence="5" id="KW-0808">Transferase</keyword>
<accession>A0A9Q0ATW0</accession>
<dbReference type="GO" id="GO:0004671">
    <property type="term" value="F:protein C-terminal S-isoprenylcysteine carboxyl O-methyltransferase activity"/>
    <property type="evidence" value="ECO:0007669"/>
    <property type="project" value="UniProtKB-EC"/>
</dbReference>
<evidence type="ECO:0000256" key="3">
    <source>
        <dbReference type="ARBA" id="ARBA00022989"/>
    </source>
</evidence>
<keyword evidence="3 5" id="KW-1133">Transmembrane helix</keyword>
<feature type="transmembrane region" description="Helical" evidence="5">
    <location>
        <begin position="54"/>
        <end position="71"/>
    </location>
</feature>
<keyword evidence="5" id="KW-0489">Methyltransferase</keyword>
<organism evidence="6 7">
    <name type="scientific">Colletotrichum abscissum</name>
    <dbReference type="NCBI Taxonomy" id="1671311"/>
    <lineage>
        <taxon>Eukaryota</taxon>
        <taxon>Fungi</taxon>
        <taxon>Dikarya</taxon>
        <taxon>Ascomycota</taxon>
        <taxon>Pezizomycotina</taxon>
        <taxon>Sordariomycetes</taxon>
        <taxon>Hypocreomycetidae</taxon>
        <taxon>Glomerellales</taxon>
        <taxon>Glomerellaceae</taxon>
        <taxon>Colletotrichum</taxon>
        <taxon>Colletotrichum acutatum species complex</taxon>
    </lineage>
</organism>
<name>A0A9Q0ATW0_9PEZI</name>
<dbReference type="PROSITE" id="PS51257">
    <property type="entry name" value="PROKAR_LIPOPROTEIN"/>
    <property type="match status" value="1"/>
</dbReference>
<sequence>MDSLQKVSFAGAVLLSSLITMSCFKAPNEIPRDGWNKDSLGTYASPVAARIRRMLAVSIGIFHALVVLGYSDNNSLVCLHPENLNNGLFTWNPYTSVCLFLIICIGGPLRLTAFAQLGSNFTFKLGPPDTLTTDGMYRYMQHPGYTGQIVVMVINLSMFLRWDGVVGCLVPRALQSALSGWGLICCSVFTFGILRRLMMRVKDEEEMLKKTFGDKWVAWNRVTARFIPGIY</sequence>
<dbReference type="PANTHER" id="PTHR12714">
    <property type="entry name" value="PROTEIN-S ISOPRENYLCYSTEINE O-METHYLTRANSFERASE"/>
    <property type="match status" value="1"/>
</dbReference>